<organism evidence="1 2">
    <name type="scientific">Trichoderma asperellum (strain ATCC 204424 / CBS 433.97 / NBRC 101777)</name>
    <dbReference type="NCBI Taxonomy" id="1042311"/>
    <lineage>
        <taxon>Eukaryota</taxon>
        <taxon>Fungi</taxon>
        <taxon>Dikarya</taxon>
        <taxon>Ascomycota</taxon>
        <taxon>Pezizomycotina</taxon>
        <taxon>Sordariomycetes</taxon>
        <taxon>Hypocreomycetidae</taxon>
        <taxon>Hypocreales</taxon>
        <taxon>Hypocreaceae</taxon>
        <taxon>Trichoderma</taxon>
    </lineage>
</organism>
<dbReference type="OrthoDB" id="4887085at2759"/>
<protein>
    <submittedName>
        <fullName evidence="1">Uncharacterized protein</fullName>
    </submittedName>
</protein>
<dbReference type="Proteomes" id="UP000240493">
    <property type="component" value="Unassembled WGS sequence"/>
</dbReference>
<gene>
    <name evidence="1" type="ORF">M441DRAFT_64715</name>
</gene>
<dbReference type="AlphaFoldDB" id="A0A2T3ZJQ2"/>
<name>A0A2T3ZJQ2_TRIA4</name>
<proteinExistence type="predicted"/>
<keyword evidence="2" id="KW-1185">Reference proteome</keyword>
<sequence>MPVVIMNSRGHNGLYCDPEVAEKLRQFRMDILALCGGKPTPGTFLLLLLLTPRPPKPIPPNSSKDQVVYWVFPTGRPSRRQREVADHLRPGFKKV</sequence>
<reference evidence="1 2" key="1">
    <citation type="submission" date="2016-07" db="EMBL/GenBank/DDBJ databases">
        <title>Multiple horizontal gene transfer events from other fungi enriched the ability of initially mycotrophic Trichoderma (Ascomycota) to feed on dead plant biomass.</title>
        <authorList>
            <consortium name="DOE Joint Genome Institute"/>
            <person name="Aerts A."/>
            <person name="Atanasova L."/>
            <person name="Chenthamara K."/>
            <person name="Zhang J."/>
            <person name="Grujic M."/>
            <person name="Henrissat B."/>
            <person name="Kuo A."/>
            <person name="Salamov A."/>
            <person name="Lipzen A."/>
            <person name="Labutti K."/>
            <person name="Barry K."/>
            <person name="Miao Y."/>
            <person name="Rahimi M.J."/>
            <person name="Shen Q."/>
            <person name="Grigoriev I.V."/>
            <person name="Kubicek C.P."/>
            <person name="Druzhinina I.S."/>
        </authorList>
    </citation>
    <scope>NUCLEOTIDE SEQUENCE [LARGE SCALE GENOMIC DNA]</scope>
    <source>
        <strain evidence="1 2">CBS 433.97</strain>
    </source>
</reference>
<accession>A0A2T3ZJQ2</accession>
<evidence type="ECO:0000313" key="2">
    <source>
        <dbReference type="Proteomes" id="UP000240493"/>
    </source>
</evidence>
<evidence type="ECO:0000313" key="1">
    <source>
        <dbReference type="EMBL" id="PTB45035.1"/>
    </source>
</evidence>
<dbReference type="EMBL" id="KZ679257">
    <property type="protein sequence ID" value="PTB45035.1"/>
    <property type="molecule type" value="Genomic_DNA"/>
</dbReference>